<proteinExistence type="predicted"/>
<name>A0A2M7RIM4_9BACT</name>
<accession>A0A2M7RIM4</accession>
<dbReference type="AlphaFoldDB" id="A0A2M7RIM4"/>
<organism evidence="1 2">
    <name type="scientific">Candidatus Jorgensenbacteria bacterium CG_4_10_14_0_8_um_filter_39_13</name>
    <dbReference type="NCBI Taxonomy" id="1974589"/>
    <lineage>
        <taxon>Bacteria</taxon>
        <taxon>Candidatus Joergenseniibacteriota</taxon>
    </lineage>
</organism>
<reference evidence="2" key="1">
    <citation type="submission" date="2017-09" db="EMBL/GenBank/DDBJ databases">
        <title>Depth-based differentiation of microbial function through sediment-hosted aquifers and enrichment of novel symbionts in the deep terrestrial subsurface.</title>
        <authorList>
            <person name="Probst A.J."/>
            <person name="Ladd B."/>
            <person name="Jarett J.K."/>
            <person name="Geller-Mcgrath D.E."/>
            <person name="Sieber C.M.K."/>
            <person name="Emerson J.B."/>
            <person name="Anantharaman K."/>
            <person name="Thomas B.C."/>
            <person name="Malmstrom R."/>
            <person name="Stieglmeier M."/>
            <person name="Klingl A."/>
            <person name="Woyke T."/>
            <person name="Ryan C.M."/>
            <person name="Banfield J.F."/>
        </authorList>
    </citation>
    <scope>NUCLEOTIDE SEQUENCE [LARGE SCALE GENOMIC DNA]</scope>
</reference>
<dbReference type="EMBL" id="PFME01000004">
    <property type="protein sequence ID" value="PIY96554.1"/>
    <property type="molecule type" value="Genomic_DNA"/>
</dbReference>
<evidence type="ECO:0000313" key="1">
    <source>
        <dbReference type="EMBL" id="PIY96554.1"/>
    </source>
</evidence>
<gene>
    <name evidence="1" type="ORF">COY65_00320</name>
</gene>
<evidence type="ECO:0000313" key="2">
    <source>
        <dbReference type="Proteomes" id="UP000230238"/>
    </source>
</evidence>
<sequence length="101" mass="11394">MEELKNIFIKIGLAGEYANLYTALYCVAKNRSPERALEWSKVLTAELSDAISRRGTEDVRKALELQAARITAMATNDSEMHAKIIEEMETLAEKENPEVSY</sequence>
<dbReference type="Proteomes" id="UP000230238">
    <property type="component" value="Unassembled WGS sequence"/>
</dbReference>
<protein>
    <submittedName>
        <fullName evidence="1">Uncharacterized protein</fullName>
    </submittedName>
</protein>
<comment type="caution">
    <text evidence="1">The sequence shown here is derived from an EMBL/GenBank/DDBJ whole genome shotgun (WGS) entry which is preliminary data.</text>
</comment>